<gene>
    <name evidence="6" type="primary">LOC102804643</name>
</gene>
<feature type="chain" id="PRO_5045013075" description="Carboxylic ester hydrolase" evidence="3">
    <location>
        <begin position="18"/>
        <end position="607"/>
    </location>
</feature>
<evidence type="ECO:0000259" key="4">
    <source>
        <dbReference type="Pfam" id="PF00135"/>
    </source>
</evidence>
<evidence type="ECO:0000313" key="6">
    <source>
        <dbReference type="RefSeq" id="XP_006812297.1"/>
    </source>
</evidence>
<keyword evidence="2 3" id="KW-0378">Hydrolase</keyword>
<dbReference type="RefSeq" id="XP_006812297.1">
    <property type="nucleotide sequence ID" value="XM_006812234.1"/>
</dbReference>
<dbReference type="PROSITE" id="PS00122">
    <property type="entry name" value="CARBOXYLESTERASE_B_1"/>
    <property type="match status" value="1"/>
</dbReference>
<dbReference type="SUPFAM" id="SSF53474">
    <property type="entry name" value="alpha/beta-Hydrolases"/>
    <property type="match status" value="1"/>
</dbReference>
<feature type="signal peptide" evidence="3">
    <location>
        <begin position="1"/>
        <end position="17"/>
    </location>
</feature>
<organism evidence="5 6">
    <name type="scientific">Saccoglossus kowalevskii</name>
    <name type="common">Acorn worm</name>
    <dbReference type="NCBI Taxonomy" id="10224"/>
    <lineage>
        <taxon>Eukaryota</taxon>
        <taxon>Metazoa</taxon>
        <taxon>Hemichordata</taxon>
        <taxon>Enteropneusta</taxon>
        <taxon>Harrimaniidae</taxon>
        <taxon>Saccoglossus</taxon>
    </lineage>
</organism>
<dbReference type="EC" id="3.1.1.-" evidence="3"/>
<dbReference type="InterPro" id="IPR002018">
    <property type="entry name" value="CarbesteraseB"/>
</dbReference>
<dbReference type="InterPro" id="IPR051093">
    <property type="entry name" value="Neuroligin/BSAL"/>
</dbReference>
<evidence type="ECO:0000256" key="3">
    <source>
        <dbReference type="RuleBase" id="RU361235"/>
    </source>
</evidence>
<evidence type="ECO:0000256" key="1">
    <source>
        <dbReference type="ARBA" id="ARBA00005964"/>
    </source>
</evidence>
<dbReference type="PANTHER" id="PTHR43903">
    <property type="entry name" value="NEUROLIGIN"/>
    <property type="match status" value="1"/>
</dbReference>
<accession>A0ABM0LX06</accession>
<dbReference type="Pfam" id="PF00135">
    <property type="entry name" value="COesterase"/>
    <property type="match status" value="1"/>
</dbReference>
<proteinExistence type="inferred from homology"/>
<name>A0ABM0LX06_SACKO</name>
<protein>
    <recommendedName>
        <fullName evidence="3">Carboxylic ester hydrolase</fullName>
        <ecNumber evidence="3">3.1.1.-</ecNumber>
    </recommendedName>
</protein>
<dbReference type="GeneID" id="102804643"/>
<dbReference type="Gene3D" id="3.40.50.1820">
    <property type="entry name" value="alpha/beta hydrolase"/>
    <property type="match status" value="1"/>
</dbReference>
<reference evidence="6" key="1">
    <citation type="submission" date="2025-08" db="UniProtKB">
        <authorList>
            <consortium name="RefSeq"/>
        </authorList>
    </citation>
    <scope>IDENTIFICATION</scope>
    <source>
        <tissue evidence="6">Testes</tissue>
    </source>
</reference>
<dbReference type="InterPro" id="IPR029058">
    <property type="entry name" value="AB_hydrolase_fold"/>
</dbReference>
<evidence type="ECO:0000256" key="2">
    <source>
        <dbReference type="ARBA" id="ARBA00022801"/>
    </source>
</evidence>
<dbReference type="InterPro" id="IPR019826">
    <property type="entry name" value="Carboxylesterase_B_AS"/>
</dbReference>
<evidence type="ECO:0000313" key="5">
    <source>
        <dbReference type="Proteomes" id="UP000694865"/>
    </source>
</evidence>
<feature type="domain" description="Carboxylesterase type B" evidence="4">
    <location>
        <begin position="19"/>
        <end position="550"/>
    </location>
</feature>
<dbReference type="Proteomes" id="UP000694865">
    <property type="component" value="Unplaced"/>
</dbReference>
<keyword evidence="5" id="KW-1185">Reference proteome</keyword>
<keyword evidence="3" id="KW-0732">Signal</keyword>
<comment type="similarity">
    <text evidence="1 3">Belongs to the type-B carboxylesterase/lipase family.</text>
</comment>
<sequence length="607" mass="68015">MFVRFVTIVFFGFHVSGNPIADTKYGQVRGVYSDTGQEGLKVTYFRGIKYAEPPVGDLRFELPVEIKPWSPDIYDATVFGPSCPQYFSVPDWMQKLLPNNDISEDCLLLNIYVPGHNLQPANTYPVMVWIHGGAFNIGQGMLYESTALAGLHDVIVVTINYRLGTFGFLSTGDEYCPGNFGLHDQIMSLQWVQENIANFGGDPTQVTIFGESSGGACTSILSHSPAAVDLFHRVISQSGVYHRGLMISTERATQFAYNVGYTANCNTTDNPDLTDHYLLIECLRDLTWEQLLYAQSESIIVPFPVVDGDIIPGIEPKPATDKFKEYDYLAGTNSWEASLLVANVDQFDDGKMNDVIFRAMIRVAVQVIFENNEHLISDASYHKYTAWYQTDDDEVRLDRFKNFFNELAFLAPTVAQLREHSRRTLIPPSPPETNTYHYYFDHRPSFYTGPDYIDGAAHATEIPFTFGLLMMTGIGPFGNMTAPADEKLLSLDMSRYWTNFAKSGDPNQPVAVPVQWPLYDNTLYTYMRFEPNMSANNVRENLRADGTAFWIEYVPTLVNLTCPSTTPPECASPTPHDSAPITDSVAMVTTSNFPICILTLIVLFISC</sequence>